<evidence type="ECO:0000313" key="3">
    <source>
        <dbReference type="Proteomes" id="UP000605259"/>
    </source>
</evidence>
<evidence type="ECO:0000313" key="2">
    <source>
        <dbReference type="EMBL" id="GGE74132.1"/>
    </source>
</evidence>
<reference evidence="2" key="1">
    <citation type="journal article" date="2014" name="Int. J. Syst. Evol. Microbiol.">
        <title>Complete genome sequence of Corynebacterium casei LMG S-19264T (=DSM 44701T), isolated from a smear-ripened cheese.</title>
        <authorList>
            <consortium name="US DOE Joint Genome Institute (JGI-PGF)"/>
            <person name="Walter F."/>
            <person name="Albersmeier A."/>
            <person name="Kalinowski J."/>
            <person name="Ruckert C."/>
        </authorList>
    </citation>
    <scope>NUCLEOTIDE SEQUENCE</scope>
    <source>
        <strain evidence="2">CGMCC 1.12698</strain>
    </source>
</reference>
<feature type="transmembrane region" description="Helical" evidence="1">
    <location>
        <begin position="137"/>
        <end position="157"/>
    </location>
</feature>
<keyword evidence="3" id="KW-1185">Reference proteome</keyword>
<name>A0A917ATU8_9BACI</name>
<dbReference type="EMBL" id="BMFK01000002">
    <property type="protein sequence ID" value="GGE74132.1"/>
    <property type="molecule type" value="Genomic_DNA"/>
</dbReference>
<comment type="caution">
    <text evidence="2">The sequence shown here is derived from an EMBL/GenBank/DDBJ whole genome shotgun (WGS) entry which is preliminary data.</text>
</comment>
<dbReference type="AlphaFoldDB" id="A0A917ATU8"/>
<dbReference type="RefSeq" id="WP_188388832.1">
    <property type="nucleotide sequence ID" value="NZ_BMFK01000002.1"/>
</dbReference>
<evidence type="ECO:0000256" key="1">
    <source>
        <dbReference type="SAM" id="Phobius"/>
    </source>
</evidence>
<protein>
    <recommendedName>
        <fullName evidence="4">DUF2812 domain-containing protein</fullName>
    </recommendedName>
</protein>
<organism evidence="2 3">
    <name type="scientific">Priestia taiwanensis</name>
    <dbReference type="NCBI Taxonomy" id="1347902"/>
    <lineage>
        <taxon>Bacteria</taxon>
        <taxon>Bacillati</taxon>
        <taxon>Bacillota</taxon>
        <taxon>Bacilli</taxon>
        <taxon>Bacillales</taxon>
        <taxon>Bacillaceae</taxon>
        <taxon>Priestia</taxon>
    </lineage>
</organism>
<dbReference type="InterPro" id="IPR021359">
    <property type="entry name" value="DUF2812"/>
</dbReference>
<feature type="transmembrane region" description="Helical" evidence="1">
    <location>
        <begin position="113"/>
        <end position="131"/>
    </location>
</feature>
<sequence>MKKVFRLSPHWKSEEEESWLSEMHQQGWMLKKIFVRFQFEYGQPEKVIYKRDLQPGLKKQEREEYIKLYEESGWEYVTKQGDVYYFRISANEADVPELYTDVESKIGQVTKQFKLVAMAYGSVCISSISAFSSTFDAIPWFRILMVFAHIVGVRALWKLWTKRKALEKEVW</sequence>
<keyword evidence="1" id="KW-1133">Transmembrane helix</keyword>
<reference evidence="2" key="2">
    <citation type="submission" date="2020-09" db="EMBL/GenBank/DDBJ databases">
        <authorList>
            <person name="Sun Q."/>
            <person name="Zhou Y."/>
        </authorList>
    </citation>
    <scope>NUCLEOTIDE SEQUENCE</scope>
    <source>
        <strain evidence="2">CGMCC 1.12698</strain>
    </source>
</reference>
<accession>A0A917ATU8</accession>
<dbReference type="Pfam" id="PF11193">
    <property type="entry name" value="DUF2812"/>
    <property type="match status" value="1"/>
</dbReference>
<evidence type="ECO:0008006" key="4">
    <source>
        <dbReference type="Google" id="ProtNLM"/>
    </source>
</evidence>
<gene>
    <name evidence="2" type="ORF">GCM10007140_25050</name>
</gene>
<dbReference type="Proteomes" id="UP000605259">
    <property type="component" value="Unassembled WGS sequence"/>
</dbReference>
<keyword evidence="1" id="KW-0812">Transmembrane</keyword>
<keyword evidence="1" id="KW-0472">Membrane</keyword>
<proteinExistence type="predicted"/>